<dbReference type="InterPro" id="IPR001680">
    <property type="entry name" value="WD40_rpt"/>
</dbReference>
<keyword evidence="2" id="KW-0677">Repeat</keyword>
<evidence type="ECO:0000256" key="4">
    <source>
        <dbReference type="SAM" id="MobiDB-lite"/>
    </source>
</evidence>
<dbReference type="OrthoDB" id="25131at2759"/>
<gene>
    <name evidence="5" type="ORF">SAPINGB_P006481</name>
</gene>
<organism evidence="5 6">
    <name type="scientific">Magnusiomyces paraingens</name>
    <dbReference type="NCBI Taxonomy" id="2606893"/>
    <lineage>
        <taxon>Eukaryota</taxon>
        <taxon>Fungi</taxon>
        <taxon>Dikarya</taxon>
        <taxon>Ascomycota</taxon>
        <taxon>Saccharomycotina</taxon>
        <taxon>Dipodascomycetes</taxon>
        <taxon>Dipodascales</taxon>
        <taxon>Dipodascaceae</taxon>
        <taxon>Magnusiomyces</taxon>
    </lineage>
</organism>
<proteinExistence type="predicted"/>
<dbReference type="Pfam" id="PF00400">
    <property type="entry name" value="WD40"/>
    <property type="match status" value="3"/>
</dbReference>
<evidence type="ECO:0000313" key="5">
    <source>
        <dbReference type="EMBL" id="VVT58981.1"/>
    </source>
</evidence>
<evidence type="ECO:0000313" key="6">
    <source>
        <dbReference type="Proteomes" id="UP000398389"/>
    </source>
</evidence>
<feature type="compositionally biased region" description="Basic residues" evidence="4">
    <location>
        <begin position="369"/>
        <end position="380"/>
    </location>
</feature>
<accession>A0A5E8CA71</accession>
<keyword evidence="1 3" id="KW-0853">WD repeat</keyword>
<evidence type="ECO:0000256" key="1">
    <source>
        <dbReference type="ARBA" id="ARBA00022574"/>
    </source>
</evidence>
<dbReference type="InterPro" id="IPR015943">
    <property type="entry name" value="WD40/YVTN_repeat-like_dom_sf"/>
</dbReference>
<protein>
    <submittedName>
        <fullName evidence="5">Uncharacterized protein</fullName>
    </submittedName>
</protein>
<sequence>MSVNLLSRSVLKENEYALKIAPLADDFGLAISLSDRSIRFISYNSSKVSPTFVINDAHVESITDIKSLSSSNIVSCGADGVKIWDVRTGGHSPQAHLTSTLPNHGILSLDISFDFNRIAAGTELFASDAGVHVWDIRNLKYPLVSYVDSHNDDVTAVRFHPQKLNCLISGSTDGLINIYDTNINDEDDAVYQTINHEASIHSTGFISEKKIYALSHMETFSIYDVADPDSSVVEPPPCRFGDIRKLWKCEYVIDVIPGYIACGSSSISNFKLIPFINENAKVHDAITFQGGHKEEVVRSIYYSEKLHTLYSCGEDGAVTLWDTKDLVNSNMSYTSWTSWNNPSNSKTENYTKSKVKIPETYRKENKSKKDSKKTKRYNPY</sequence>
<feature type="compositionally biased region" description="Basic and acidic residues" evidence="4">
    <location>
        <begin position="356"/>
        <end position="368"/>
    </location>
</feature>
<dbReference type="PANTHER" id="PTHR22889:SF0">
    <property type="entry name" value="WD REPEAT-CONTAINING PROTEIN 89"/>
    <property type="match status" value="1"/>
</dbReference>
<keyword evidence="6" id="KW-1185">Reference proteome</keyword>
<dbReference type="InterPro" id="IPR036322">
    <property type="entry name" value="WD40_repeat_dom_sf"/>
</dbReference>
<dbReference type="PANTHER" id="PTHR22889">
    <property type="entry name" value="WD REPEAT-CONTAINING PROTEIN 89"/>
    <property type="match status" value="1"/>
</dbReference>
<dbReference type="SMART" id="SM00320">
    <property type="entry name" value="WD40"/>
    <property type="match status" value="4"/>
</dbReference>
<feature type="region of interest" description="Disordered" evidence="4">
    <location>
        <begin position="342"/>
        <end position="380"/>
    </location>
</feature>
<feature type="repeat" description="WD" evidence="3">
    <location>
        <begin position="147"/>
        <end position="180"/>
    </location>
</feature>
<dbReference type="AlphaFoldDB" id="A0A5E8CA71"/>
<name>A0A5E8CA71_9ASCO</name>
<dbReference type="GeneID" id="43585292"/>
<dbReference type="Proteomes" id="UP000398389">
    <property type="component" value="Unassembled WGS sequence"/>
</dbReference>
<dbReference type="RefSeq" id="XP_031857083.1">
    <property type="nucleotide sequence ID" value="XM_032001192.1"/>
</dbReference>
<dbReference type="SUPFAM" id="SSF50978">
    <property type="entry name" value="WD40 repeat-like"/>
    <property type="match status" value="1"/>
</dbReference>
<evidence type="ECO:0000256" key="3">
    <source>
        <dbReference type="PROSITE-ProRule" id="PRU00221"/>
    </source>
</evidence>
<evidence type="ECO:0000256" key="2">
    <source>
        <dbReference type="ARBA" id="ARBA00022737"/>
    </source>
</evidence>
<dbReference type="PROSITE" id="PS50294">
    <property type="entry name" value="WD_REPEATS_REGION"/>
    <property type="match status" value="1"/>
</dbReference>
<dbReference type="EMBL" id="CABVLU010000005">
    <property type="protein sequence ID" value="VVT58981.1"/>
    <property type="molecule type" value="Genomic_DNA"/>
</dbReference>
<dbReference type="InterPro" id="IPR039328">
    <property type="entry name" value="WDR89"/>
</dbReference>
<reference evidence="5 6" key="1">
    <citation type="submission" date="2019-09" db="EMBL/GenBank/DDBJ databases">
        <authorList>
            <person name="Brejova B."/>
        </authorList>
    </citation>
    <scope>NUCLEOTIDE SEQUENCE [LARGE SCALE GENOMIC DNA]</scope>
</reference>
<dbReference type="PROSITE" id="PS50082">
    <property type="entry name" value="WD_REPEATS_2"/>
    <property type="match status" value="1"/>
</dbReference>
<dbReference type="Gene3D" id="2.130.10.10">
    <property type="entry name" value="YVTN repeat-like/Quinoprotein amine dehydrogenase"/>
    <property type="match status" value="2"/>
</dbReference>